<protein>
    <submittedName>
        <fullName evidence="8">Acyl transferase domain-containing protein</fullName>
    </submittedName>
</protein>
<dbReference type="Gene3D" id="3.10.129.110">
    <property type="entry name" value="Polyketide synthase dehydratase"/>
    <property type="match status" value="1"/>
</dbReference>
<dbReference type="GO" id="GO:0006633">
    <property type="term" value="P:fatty acid biosynthetic process"/>
    <property type="evidence" value="ECO:0007669"/>
    <property type="project" value="TreeGrafter"/>
</dbReference>
<dbReference type="Gene3D" id="3.40.47.10">
    <property type="match status" value="1"/>
</dbReference>
<dbReference type="InterPro" id="IPR049551">
    <property type="entry name" value="PKS_DH_C"/>
</dbReference>
<feature type="domain" description="PKS/mFAS DH" evidence="7">
    <location>
        <begin position="483"/>
        <end position="766"/>
    </location>
</feature>
<dbReference type="InterPro" id="IPR020807">
    <property type="entry name" value="PKS_DH"/>
</dbReference>
<name>A0AAD6UST3_9AGAR</name>
<dbReference type="Proteomes" id="UP001219525">
    <property type="component" value="Unassembled WGS sequence"/>
</dbReference>
<dbReference type="InterPro" id="IPR016035">
    <property type="entry name" value="Acyl_Trfase/lysoPLipase"/>
</dbReference>
<dbReference type="Gene3D" id="3.40.366.10">
    <property type="entry name" value="Malonyl-Coenzyme A Acyl Carrier Protein, domain 2"/>
    <property type="match status" value="1"/>
</dbReference>
<keyword evidence="2" id="KW-0596">Phosphopantetheine</keyword>
<dbReference type="InterPro" id="IPR036736">
    <property type="entry name" value="ACP-like_sf"/>
</dbReference>
<evidence type="ECO:0000256" key="4">
    <source>
        <dbReference type="ARBA" id="ARBA00022679"/>
    </source>
</evidence>
<dbReference type="PANTHER" id="PTHR43775">
    <property type="entry name" value="FATTY ACID SYNTHASE"/>
    <property type="match status" value="1"/>
</dbReference>
<feature type="region of interest" description="C-terminal hotdog fold" evidence="5">
    <location>
        <begin position="614"/>
        <end position="766"/>
    </location>
</feature>
<dbReference type="InterPro" id="IPR013120">
    <property type="entry name" value="FAR_NAD-bd"/>
</dbReference>
<dbReference type="InterPro" id="IPR049900">
    <property type="entry name" value="PKS_mFAS_DH"/>
</dbReference>
<dbReference type="EMBL" id="JARJCW010000115">
    <property type="protein sequence ID" value="KAJ7192838.1"/>
    <property type="molecule type" value="Genomic_DNA"/>
</dbReference>
<dbReference type="Pfam" id="PF08659">
    <property type="entry name" value="KR"/>
    <property type="match status" value="1"/>
</dbReference>
<dbReference type="Gene3D" id="1.10.287.1960">
    <property type="match status" value="1"/>
</dbReference>
<dbReference type="Gene3D" id="3.40.50.720">
    <property type="entry name" value="NAD(P)-binding Rossmann-like Domain"/>
    <property type="match status" value="2"/>
</dbReference>
<dbReference type="Gene3D" id="3.30.70.250">
    <property type="entry name" value="Malonyl-CoA ACP transacylase, ACP-binding"/>
    <property type="match status" value="1"/>
</dbReference>
<feature type="active site" description="Proton donor; for dehydratase activity" evidence="5">
    <location>
        <position position="675"/>
    </location>
</feature>
<feature type="non-terminal residue" evidence="8">
    <location>
        <position position="1"/>
    </location>
</feature>
<dbReference type="Pfam" id="PF00698">
    <property type="entry name" value="Acyl_transf_1"/>
    <property type="match status" value="1"/>
</dbReference>
<dbReference type="Pfam" id="PF14765">
    <property type="entry name" value="PS-DH"/>
    <property type="match status" value="1"/>
</dbReference>
<dbReference type="PROSITE" id="PS52019">
    <property type="entry name" value="PKS_MFAS_DH"/>
    <property type="match status" value="1"/>
</dbReference>
<dbReference type="PANTHER" id="PTHR43775:SF37">
    <property type="entry name" value="SI:DKEY-61P9.11"/>
    <property type="match status" value="1"/>
</dbReference>
<evidence type="ECO:0000256" key="6">
    <source>
        <dbReference type="SAM" id="MobiDB-lite"/>
    </source>
</evidence>
<dbReference type="InterPro" id="IPR014043">
    <property type="entry name" value="Acyl_transferase_dom"/>
</dbReference>
<evidence type="ECO:0000259" key="7">
    <source>
        <dbReference type="PROSITE" id="PS52019"/>
    </source>
</evidence>
<dbReference type="InterPro" id="IPR042104">
    <property type="entry name" value="PKS_dehydratase_sf"/>
</dbReference>
<dbReference type="Pfam" id="PF00550">
    <property type="entry name" value="PP-binding"/>
    <property type="match status" value="1"/>
</dbReference>
<comment type="caution">
    <text evidence="8">The sequence shown here is derived from an EMBL/GenBank/DDBJ whole genome shotgun (WGS) entry which is preliminary data.</text>
</comment>
<keyword evidence="9" id="KW-1185">Reference proteome</keyword>
<evidence type="ECO:0000256" key="2">
    <source>
        <dbReference type="ARBA" id="ARBA00022450"/>
    </source>
</evidence>
<feature type="compositionally biased region" description="Gly residues" evidence="6">
    <location>
        <begin position="1"/>
        <end position="10"/>
    </location>
</feature>
<dbReference type="SUPFAM" id="SSF52151">
    <property type="entry name" value="FabD/lysophospholipase-like"/>
    <property type="match status" value="1"/>
</dbReference>
<comment type="pathway">
    <text evidence="1">Secondary metabolite biosynthesis.</text>
</comment>
<dbReference type="InterPro" id="IPR049552">
    <property type="entry name" value="PKS_DH_N"/>
</dbReference>
<organism evidence="8 9">
    <name type="scientific">Mycena pura</name>
    <dbReference type="NCBI Taxonomy" id="153505"/>
    <lineage>
        <taxon>Eukaryota</taxon>
        <taxon>Fungi</taxon>
        <taxon>Dikarya</taxon>
        <taxon>Basidiomycota</taxon>
        <taxon>Agaricomycotina</taxon>
        <taxon>Agaricomycetes</taxon>
        <taxon>Agaricomycetidae</taxon>
        <taxon>Agaricales</taxon>
        <taxon>Marasmiineae</taxon>
        <taxon>Mycenaceae</taxon>
        <taxon>Mycena</taxon>
    </lineage>
</organism>
<keyword evidence="3" id="KW-0597">Phosphoprotein</keyword>
<evidence type="ECO:0000313" key="8">
    <source>
        <dbReference type="EMBL" id="KAJ7192838.1"/>
    </source>
</evidence>
<dbReference type="SMART" id="SM00822">
    <property type="entry name" value="PKS_KR"/>
    <property type="match status" value="1"/>
</dbReference>
<dbReference type="SUPFAM" id="SSF55048">
    <property type="entry name" value="Probable ACP-binding domain of malonyl-CoA ACP transacylase"/>
    <property type="match status" value="1"/>
</dbReference>
<dbReference type="GO" id="GO:0044550">
    <property type="term" value="P:secondary metabolite biosynthetic process"/>
    <property type="evidence" value="ECO:0007669"/>
    <property type="project" value="UniProtKB-ARBA"/>
</dbReference>
<accession>A0AAD6UST3</accession>
<dbReference type="Pfam" id="PF07993">
    <property type="entry name" value="NAD_binding_4"/>
    <property type="match status" value="1"/>
</dbReference>
<dbReference type="InterPro" id="IPR057326">
    <property type="entry name" value="KR_dom"/>
</dbReference>
<dbReference type="InterPro" id="IPR009081">
    <property type="entry name" value="PP-bd_ACP"/>
</dbReference>
<dbReference type="Gene3D" id="3.30.70.3290">
    <property type="match status" value="1"/>
</dbReference>
<dbReference type="SUPFAM" id="SSF51735">
    <property type="entry name" value="NAD(P)-binding Rossmann-fold domains"/>
    <property type="match status" value="2"/>
</dbReference>
<keyword evidence="4 8" id="KW-0808">Transferase</keyword>
<dbReference type="InterPro" id="IPR036291">
    <property type="entry name" value="NAD(P)-bd_dom_sf"/>
</dbReference>
<dbReference type="Pfam" id="PF21089">
    <property type="entry name" value="PKS_DH_N"/>
    <property type="match status" value="1"/>
</dbReference>
<gene>
    <name evidence="8" type="ORF">GGX14DRAFT_593893</name>
</gene>
<evidence type="ECO:0000256" key="3">
    <source>
        <dbReference type="ARBA" id="ARBA00022553"/>
    </source>
</evidence>
<sequence>MSSSGIGGSNGHVVLEAPPDPHPIARCDAGDAGLERPVLIMVGGLSPRSTAALAEQISDVLCSAAPAEWPASAASLGRRAKQMSWRSFAVCSPGSNNTLELSKPQHSSRDRNSLVFVFSGQGPQHVAMGRELFGTFPVFRDSILEMDTVFTRVTGKSMIYHYGLFASASPCSASDFPSIWPISLTLPAIAMFQIAFFDLLVYLSVKPDVVLGHSAGETALLCASGAAPKAMAVELAIIRGRIFSQLETAGGTMAALSCGPKEAESLLAEHRALERDAIVELACLNAPAAVAVSGQECAIGAVLERAKAGGIFGTKIRTFVPIHSSMMDGCREQYVAEVRELFERYPGEHRPTVPTYSTLTGRPFAGPFDAEYYWNNTRSQVLFTPVIQELCSTSTFVEISPHPVLSSYLSAMAVEPSIVLSTVVRPSNKPGKPASSEHRDVLQFFGKLTTAGHNCVDFTVLNGALCSELKIEFPPYPFIKKQFPLYPEFTTEEHSRGPLNRSRLRVNRDTHPTFAQHVIRGEPIWPAAAFLEMALEFGATALFNVKVHSMLSLSSEAPLPVSIVLDGAFWELTSTVPVRPGKRLNGNRLHADGYLTFEAPPNCEDLNIPEIRGRCHSHVDSDFYPSLAYFSSYGPLFQRVTNVYYNLDEALVSIRGVDASLQKEPPYISHPAIVDAVFQVAAYRPFTGDFDPNSYYLPSRIMAMILHLPSAKNYFPAHVYAHVRAKGWTPDTMSFQGTITNDRGAALCTLHFELAQHRMSPQAPITLPLHTVLQSVAHKPRSAESCATVTILESLGYSFAAQKSPSGMPYLILDAQKPSLPREAGCASPIFNDKVDFVFDYDLGDEAQLQWHFMGLNPLQELRVWILAVEGPSAAAGMGVVRSLRREYLYWQIRFVSFPPSITEKARKAHLAALPSFVESELEIIFSPAGDILVPRLVPLVCETQPPLPPKDPSCDLDLNFDNALVTVEHTVRCDQFTVVFASVIKGPDYHPGTRIVGLQQQQEFTSGRVILSLESMCAVPSDFSFMPGHLDVVPGLLAGVLALPPLSSSRGINRSRPFFVLVSHSDTAIGSIVCQIYEREGVKHSRTTVAATLLDLSQFGSQIFDLIVSGYSDKEHTQILRSLLRPSTGRLFLWTTELPRVLLQEPSKIADTLHVAFSKGYSNMRLPAAIPAEPLPVTSDISRKDSGATFSADRTYILLGGLGNIGAHVALYMVQRGARRIVATSRSGAKTLERDDAVIVRRIYLYLQSLDFLDIRLVAVDATSDASMGELFASIPFPIGGCIVLTATLRDSLFPNLLQHDFNSVFAAKVGVLKVLQRTTNISAMDFVLAFSSAVTVLGTGGQTSYCAANLALEQIMSTLPNGFAFVCPAIHDSTVMHEGSTRPSRLTHLVNWAMSQEELLLWIDDALSKFQGGARFHQYMPSMKWEAFSRTKDMPHMGAHLIPSADDAFEDKPSESEPITAKVERVICSALNVSDDSFDADVPLTSYGIDSLSAGRLSFALRGLIQVTQLQLLGGNSLADLIRKYSPCTSESEVGEATATAETTSTVQHTRMEQLVHEFSIRLEALHIPPITDQPGPPSSAMIVLLTGSTGALGCHLLSHLLTSESVRHVYALNRASTGEESLLQRQKAALHRQRLPPSITSSSKLTLLAANLADKRLGLPSETADELLSSVTHIIHNAWRIDFLAPLSEYEPLIAGIHHLLEFAADSTCAVRPSLSFMSTHGISRNLPASLARAPESIITDARVAVASGYTESKWVGERLVQLASQKRYVNANVVRVGQLSGSAAGAWETWQWVPALAQSGQFLGCLPDGDDTVSWIPIDTAAAAVVDMLGTMNETLHLVHPQPTTWRAVMQPLATALGVPLVPYAEWFARLKATADFAGHGARSLEALKMLDFFQQGLRPIPVRESMGLAPKVAMYKGTRASQTLQGDDAQVPLGAEDVEKWVHYWREIGFL</sequence>
<reference evidence="8" key="1">
    <citation type="submission" date="2023-03" db="EMBL/GenBank/DDBJ databases">
        <title>Massive genome expansion in bonnet fungi (Mycena s.s.) driven by repeated elements and novel gene families across ecological guilds.</title>
        <authorList>
            <consortium name="Lawrence Berkeley National Laboratory"/>
            <person name="Harder C.B."/>
            <person name="Miyauchi S."/>
            <person name="Viragh M."/>
            <person name="Kuo A."/>
            <person name="Thoen E."/>
            <person name="Andreopoulos B."/>
            <person name="Lu D."/>
            <person name="Skrede I."/>
            <person name="Drula E."/>
            <person name="Henrissat B."/>
            <person name="Morin E."/>
            <person name="Kohler A."/>
            <person name="Barry K."/>
            <person name="LaButti K."/>
            <person name="Morin E."/>
            <person name="Salamov A."/>
            <person name="Lipzen A."/>
            <person name="Mereny Z."/>
            <person name="Hegedus B."/>
            <person name="Baldrian P."/>
            <person name="Stursova M."/>
            <person name="Weitz H."/>
            <person name="Taylor A."/>
            <person name="Grigoriev I.V."/>
            <person name="Nagy L.G."/>
            <person name="Martin F."/>
            <person name="Kauserud H."/>
        </authorList>
    </citation>
    <scope>NUCLEOTIDE SEQUENCE</scope>
    <source>
        <strain evidence="8">9144</strain>
    </source>
</reference>
<dbReference type="InterPro" id="IPR016036">
    <property type="entry name" value="Malonyl_transacylase_ACP-bd"/>
</dbReference>
<evidence type="ECO:0000256" key="5">
    <source>
        <dbReference type="PROSITE-ProRule" id="PRU01363"/>
    </source>
</evidence>
<feature type="active site" description="Proton acceptor; for dehydratase activity" evidence="5">
    <location>
        <position position="517"/>
    </location>
</feature>
<feature type="region of interest" description="Disordered" evidence="6">
    <location>
        <begin position="1"/>
        <end position="20"/>
    </location>
</feature>
<dbReference type="SMART" id="SM00827">
    <property type="entry name" value="PKS_AT"/>
    <property type="match status" value="1"/>
</dbReference>
<dbReference type="InterPro" id="IPR013968">
    <property type="entry name" value="PKS_KR"/>
</dbReference>
<dbReference type="SMART" id="SM00826">
    <property type="entry name" value="PKS_DH"/>
    <property type="match status" value="1"/>
</dbReference>
<proteinExistence type="predicted"/>
<dbReference type="InterPro" id="IPR001227">
    <property type="entry name" value="Ac_transferase_dom_sf"/>
</dbReference>
<dbReference type="GO" id="GO:0004312">
    <property type="term" value="F:fatty acid synthase activity"/>
    <property type="evidence" value="ECO:0007669"/>
    <property type="project" value="TreeGrafter"/>
</dbReference>
<dbReference type="InterPro" id="IPR050091">
    <property type="entry name" value="PKS_NRPS_Biosynth_Enz"/>
</dbReference>
<evidence type="ECO:0000313" key="9">
    <source>
        <dbReference type="Proteomes" id="UP001219525"/>
    </source>
</evidence>
<evidence type="ECO:0000256" key="1">
    <source>
        <dbReference type="ARBA" id="ARBA00005179"/>
    </source>
</evidence>
<dbReference type="SUPFAM" id="SSF47336">
    <property type="entry name" value="ACP-like"/>
    <property type="match status" value="1"/>
</dbReference>
<feature type="region of interest" description="N-terminal hotdog fold" evidence="5">
    <location>
        <begin position="483"/>
        <end position="602"/>
    </location>
</feature>
<dbReference type="InterPro" id="IPR016039">
    <property type="entry name" value="Thiolase-like"/>
</dbReference>